<keyword evidence="1" id="KW-1185">Reference proteome</keyword>
<evidence type="ECO:0000313" key="1">
    <source>
        <dbReference type="Proteomes" id="UP000504637"/>
    </source>
</evidence>
<sequence>MQEEYPSWAVLSHGSDSSFELEDPGTLPSLEFLRLQWDLSCNDVSDAVQILENAGDLQSVKTPWSHINAIARSSICVTPIGAVTISISSFESWRQAWLEGHDNHFYNFNTTGENPCGCQPSDAPVNPTLTITAPTGEFVSIGQYVEDVFQWLYSTRQEIRKAIGQFDDPLEPAWELIVLPMINRISVYTQRPGADLWALEHDVQQRVKVARRMQRDQEVEAQASLTEHSDGSLLRPYPTMLELEKEAKSARKWEIVEPSLELSRLHWSLISSDVHDAIFVVDDPADTSRTGPGVPFSYNQPVAAASICTSPISAVSIYIDVLESWHDCWDTLHYEDDPAPDTSVAVQLPKRRCFACGIDAPPKGPGPKLFIQAPSRYQFITVGQYVQEVFPWLRSLGSLIRRAITSGSSYCDKDESLSYKYDLTPLILCSHIQIYHNQPGLGLQLLEGMERRRAAELARRQEGSRLQAAMDETTLSA</sequence>
<dbReference type="RefSeq" id="XP_033454772.1">
    <property type="nucleotide sequence ID" value="XM_033608606.1"/>
</dbReference>
<proteinExistence type="predicted"/>
<name>A0A6J3LP45_9PEZI</name>
<reference evidence="2" key="2">
    <citation type="submission" date="2020-04" db="EMBL/GenBank/DDBJ databases">
        <authorList>
            <consortium name="NCBI Genome Project"/>
        </authorList>
    </citation>
    <scope>NUCLEOTIDE SEQUENCE</scope>
    <source>
        <strain evidence="2">CBS 342.82</strain>
    </source>
</reference>
<evidence type="ECO:0000313" key="2">
    <source>
        <dbReference type="RefSeq" id="XP_033454772.1"/>
    </source>
</evidence>
<reference evidence="2" key="1">
    <citation type="submission" date="2020-01" db="EMBL/GenBank/DDBJ databases">
        <authorList>
            <consortium name="DOE Joint Genome Institute"/>
            <person name="Haridas S."/>
            <person name="Albert R."/>
            <person name="Binder M."/>
            <person name="Bloem J."/>
            <person name="Labutti K."/>
            <person name="Salamov A."/>
            <person name="Andreopoulos B."/>
            <person name="Baker S.E."/>
            <person name="Barry K."/>
            <person name="Bills G."/>
            <person name="Bluhm B.H."/>
            <person name="Cannon C."/>
            <person name="Castanera R."/>
            <person name="Culley D.E."/>
            <person name="Daum C."/>
            <person name="Ezra D."/>
            <person name="Gonzalez J.B."/>
            <person name="Henrissat B."/>
            <person name="Kuo A."/>
            <person name="Liang C."/>
            <person name="Lipzen A."/>
            <person name="Lutzoni F."/>
            <person name="Magnuson J."/>
            <person name="Mondo S."/>
            <person name="Nolan M."/>
            <person name="Ohm R."/>
            <person name="Pangilinan J."/>
            <person name="Park H.-J."/>
            <person name="Ramirez L."/>
            <person name="Alfaro M."/>
            <person name="Sun H."/>
            <person name="Tritt A."/>
            <person name="Yoshinaga Y."/>
            <person name="Zwiers L.-H."/>
            <person name="Turgeon B.G."/>
            <person name="Goodwin S.B."/>
            <person name="Spatafora J.W."/>
            <person name="Crous P.W."/>
            <person name="Grigoriev I.V."/>
        </authorList>
    </citation>
    <scope>NUCLEOTIDE SEQUENCE</scope>
    <source>
        <strain evidence="2">CBS 342.82</strain>
    </source>
</reference>
<dbReference type="OrthoDB" id="3787188at2759"/>
<protein>
    <submittedName>
        <fullName evidence="2">Uncharacterized protein</fullName>
    </submittedName>
</protein>
<reference evidence="2" key="3">
    <citation type="submission" date="2025-08" db="UniProtKB">
        <authorList>
            <consortium name="RefSeq"/>
        </authorList>
    </citation>
    <scope>IDENTIFICATION</scope>
    <source>
        <strain evidence="2">CBS 342.82</strain>
    </source>
</reference>
<dbReference type="AlphaFoldDB" id="A0A6J3LP45"/>
<dbReference type="Proteomes" id="UP000504637">
    <property type="component" value="Unplaced"/>
</dbReference>
<accession>A0A6J3LP45</accession>
<dbReference type="GeneID" id="54366406"/>
<organism evidence="2">
    <name type="scientific">Dissoconium aciculare CBS 342.82</name>
    <dbReference type="NCBI Taxonomy" id="1314786"/>
    <lineage>
        <taxon>Eukaryota</taxon>
        <taxon>Fungi</taxon>
        <taxon>Dikarya</taxon>
        <taxon>Ascomycota</taxon>
        <taxon>Pezizomycotina</taxon>
        <taxon>Dothideomycetes</taxon>
        <taxon>Dothideomycetidae</taxon>
        <taxon>Mycosphaerellales</taxon>
        <taxon>Dissoconiaceae</taxon>
        <taxon>Dissoconium</taxon>
    </lineage>
</organism>
<gene>
    <name evidence="2" type="ORF">K489DRAFT_435669</name>
</gene>